<dbReference type="RefSeq" id="XP_017770628.1">
    <property type="nucleotide sequence ID" value="XM_017915139.1"/>
</dbReference>
<evidence type="ECO:0000313" key="5">
    <source>
        <dbReference type="RefSeq" id="XP_017770628.1"/>
    </source>
</evidence>
<dbReference type="InterPro" id="IPR012464">
    <property type="entry name" value="DUF1676"/>
</dbReference>
<feature type="transmembrane region" description="Helical" evidence="2">
    <location>
        <begin position="153"/>
        <end position="171"/>
    </location>
</feature>
<sequence length="256" mass="27687">MWRFAVLLLVGFAAAQQYGPRSGDQLVSSVFSNCVEMGCVKQNVLEYLDNILNLQSDARSIKDVDQAIFKRAARVLKTHEFRVQLPQTFFDGSELVYNPNSGLDITTGPNEERGLGLKKKLLLPILLLFKLKMKALMPIFVGLIGLKAMKALVLSKLAIAIVLGFVAYQLFGKSGMPMPIPMSMTPVEPPMSMYGPPSTSAPMSSYEPGWEPASGGPYSRVWNGGSSSSSSGESSQSLAYSSYYPGTSASSSTVHP</sequence>
<organism evidence="4 5">
    <name type="scientific">Nicrophorus vespilloides</name>
    <name type="common">Boreal carrion beetle</name>
    <dbReference type="NCBI Taxonomy" id="110193"/>
    <lineage>
        <taxon>Eukaryota</taxon>
        <taxon>Metazoa</taxon>
        <taxon>Ecdysozoa</taxon>
        <taxon>Arthropoda</taxon>
        <taxon>Hexapoda</taxon>
        <taxon>Insecta</taxon>
        <taxon>Pterygota</taxon>
        <taxon>Neoptera</taxon>
        <taxon>Endopterygota</taxon>
        <taxon>Coleoptera</taxon>
        <taxon>Polyphaga</taxon>
        <taxon>Staphyliniformia</taxon>
        <taxon>Silphidae</taxon>
        <taxon>Nicrophorinae</taxon>
        <taxon>Nicrophorus</taxon>
    </lineage>
</organism>
<name>A0ABM1M7S8_NICVS</name>
<dbReference type="PANTHER" id="PTHR21879:SF2">
    <property type="entry name" value="OSIRIS 20"/>
    <property type="match status" value="1"/>
</dbReference>
<feature type="transmembrane region" description="Helical" evidence="2">
    <location>
        <begin position="121"/>
        <end position="146"/>
    </location>
</feature>
<feature type="region of interest" description="Disordered" evidence="1">
    <location>
        <begin position="221"/>
        <end position="256"/>
    </location>
</feature>
<dbReference type="PANTHER" id="PTHR21879">
    <property type="entry name" value="FI03362P-RELATED-RELATED"/>
    <property type="match status" value="1"/>
</dbReference>
<keyword evidence="2" id="KW-1133">Transmembrane helix</keyword>
<evidence type="ECO:0000313" key="4">
    <source>
        <dbReference type="Proteomes" id="UP000695000"/>
    </source>
</evidence>
<evidence type="ECO:0000256" key="2">
    <source>
        <dbReference type="SAM" id="Phobius"/>
    </source>
</evidence>
<reference evidence="5" key="1">
    <citation type="submission" date="2025-08" db="UniProtKB">
        <authorList>
            <consortium name="RefSeq"/>
        </authorList>
    </citation>
    <scope>IDENTIFICATION</scope>
    <source>
        <tissue evidence="5">Whole Larva</tissue>
    </source>
</reference>
<keyword evidence="2" id="KW-0472">Membrane</keyword>
<feature type="signal peptide" evidence="3">
    <location>
        <begin position="1"/>
        <end position="15"/>
    </location>
</feature>
<feature type="chain" id="PRO_5046806047" evidence="3">
    <location>
        <begin position="16"/>
        <end position="256"/>
    </location>
</feature>
<feature type="compositionally biased region" description="Low complexity" evidence="1">
    <location>
        <begin position="224"/>
        <end position="256"/>
    </location>
</feature>
<keyword evidence="4" id="KW-1185">Reference proteome</keyword>
<proteinExistence type="predicted"/>
<dbReference type="Proteomes" id="UP000695000">
    <property type="component" value="Unplaced"/>
</dbReference>
<keyword evidence="2" id="KW-0812">Transmembrane</keyword>
<keyword evidence="3" id="KW-0732">Signal</keyword>
<dbReference type="GeneID" id="108558277"/>
<protein>
    <submittedName>
        <fullName evidence="5">Uncharacterized protein LOC108558277</fullName>
    </submittedName>
</protein>
<evidence type="ECO:0000256" key="3">
    <source>
        <dbReference type="SAM" id="SignalP"/>
    </source>
</evidence>
<evidence type="ECO:0000256" key="1">
    <source>
        <dbReference type="SAM" id="MobiDB-lite"/>
    </source>
</evidence>
<accession>A0ABM1M7S8</accession>
<gene>
    <name evidence="5" type="primary">LOC108558277</name>
</gene>
<dbReference type="Pfam" id="PF07898">
    <property type="entry name" value="DUF1676"/>
    <property type="match status" value="1"/>
</dbReference>